<dbReference type="PANTHER" id="PTHR34472">
    <property type="entry name" value="SULFUR CARRIER PROTEIN THIS"/>
    <property type="match status" value="1"/>
</dbReference>
<name>A0A8F0FAS9_9PHAE</name>
<dbReference type="SUPFAM" id="SSF54285">
    <property type="entry name" value="MoaD/ThiS"/>
    <property type="match status" value="1"/>
</dbReference>
<dbReference type="InterPro" id="IPR016155">
    <property type="entry name" value="Mopterin_synth/thiamin_S_b"/>
</dbReference>
<dbReference type="Pfam" id="PF02597">
    <property type="entry name" value="ThiS"/>
    <property type="match status" value="1"/>
</dbReference>
<dbReference type="CDD" id="cd00565">
    <property type="entry name" value="Ubl_ThiS"/>
    <property type="match status" value="1"/>
</dbReference>
<dbReference type="InterPro" id="IPR010035">
    <property type="entry name" value="Thi_S"/>
</dbReference>
<dbReference type="NCBIfam" id="TIGR01683">
    <property type="entry name" value="thiS"/>
    <property type="match status" value="1"/>
</dbReference>
<sequence length="75" mass="8840">MKIKLFFLSIYLNGYKYKIFIAQPTDIYHLLIFLSYQKELIIVEHNGKIYNNSNKDPKYIKQKDKIEIITIVGGG</sequence>
<protein>
    <recommendedName>
        <fullName evidence="2">Thiamine biosynthesis protein S</fullName>
    </recommendedName>
</protein>
<dbReference type="AlphaFoldDB" id="A0A8F0FAS9"/>
<gene>
    <name evidence="1" type="primary">ycf40</name>
</gene>
<reference evidence="1" key="1">
    <citation type="journal article" date="2021" name="Genome Biol. Evol.">
        <title>Genomic rearrangements and sequence evolution across brown algal organelles.</title>
        <authorList>
            <person name="Starko S."/>
            <person name="Bringloe T.T."/>
            <person name="Gomez M.S."/>
            <person name="Darby H."/>
            <person name="Graham S.W."/>
            <person name="Martone P.T."/>
        </authorList>
    </citation>
    <scope>NUCLEOTIDE SEQUENCE</scope>
</reference>
<accession>A0A8F0FAS9</accession>
<dbReference type="PANTHER" id="PTHR34472:SF1">
    <property type="entry name" value="SULFUR CARRIER PROTEIN THIS"/>
    <property type="match status" value="1"/>
</dbReference>
<dbReference type="InterPro" id="IPR003749">
    <property type="entry name" value="ThiS/MoaD-like"/>
</dbReference>
<dbReference type="Gene3D" id="3.10.20.30">
    <property type="match status" value="1"/>
</dbReference>
<dbReference type="InterPro" id="IPR012675">
    <property type="entry name" value="Beta-grasp_dom_sf"/>
</dbReference>
<evidence type="ECO:0008006" key="2">
    <source>
        <dbReference type="Google" id="ProtNLM"/>
    </source>
</evidence>
<keyword evidence="1" id="KW-0934">Plastid</keyword>
<dbReference type="EMBL" id="MZ156041">
    <property type="protein sequence ID" value="QWK43752.1"/>
    <property type="molecule type" value="Genomic_DNA"/>
</dbReference>
<evidence type="ECO:0000313" key="1">
    <source>
        <dbReference type="EMBL" id="QWK43752.1"/>
    </source>
</evidence>
<organism evidence="1">
    <name type="scientific">Desmarestia aculeata</name>
    <dbReference type="NCBI Taxonomy" id="62298"/>
    <lineage>
        <taxon>Eukaryota</taxon>
        <taxon>Sar</taxon>
        <taxon>Stramenopiles</taxon>
        <taxon>Ochrophyta</taxon>
        <taxon>PX clade</taxon>
        <taxon>Phaeophyceae</taxon>
        <taxon>Desmarestiales</taxon>
        <taxon>Desmarestiaceae</taxon>
        <taxon>Desmarestia</taxon>
    </lineage>
</organism>
<geneLocation type="plastid" evidence="1"/>
<proteinExistence type="predicted"/>